<dbReference type="SUPFAM" id="SSF55811">
    <property type="entry name" value="Nudix"/>
    <property type="match status" value="1"/>
</dbReference>
<name>A0ABP1GE30_9EUKA</name>
<gene>
    <name evidence="3" type="ORF">HINF_LOCUS253</name>
</gene>
<comment type="caution">
    <text evidence="3">The sequence shown here is derived from an EMBL/GenBank/DDBJ whole genome shotgun (WGS) entry which is preliminary data.</text>
</comment>
<evidence type="ECO:0000259" key="2">
    <source>
        <dbReference type="PROSITE" id="PS51462"/>
    </source>
</evidence>
<dbReference type="PROSITE" id="PS51462">
    <property type="entry name" value="NUDIX"/>
    <property type="match status" value="1"/>
</dbReference>
<dbReference type="Gene3D" id="3.90.79.10">
    <property type="entry name" value="Nucleoside Triphosphate Pyrophosphohydrolase"/>
    <property type="match status" value="1"/>
</dbReference>
<dbReference type="Proteomes" id="UP001642409">
    <property type="component" value="Unassembled WGS sequence"/>
</dbReference>
<dbReference type="EMBL" id="CAXDID020000001">
    <property type="protein sequence ID" value="CAL5970313.1"/>
    <property type="molecule type" value="Genomic_DNA"/>
</dbReference>
<feature type="domain" description="Nudix hydrolase" evidence="2">
    <location>
        <begin position="42"/>
        <end position="175"/>
    </location>
</feature>
<sequence>MNSDPLKDSEPKKENEQEVVVKEPPKQPSRFRAPLYYKDQPVKAAGVLCYFVDSNNNIHLLLRRGKGGFADFGGKNEASDTAPLQIALREAGEESNQILSENYLKERIDEDLNFYVPECKYLLYLAKIEKLDPKEFGEREIAMDEPHEVQWFAEDEKFQVHVRISHYKDYIQKIREIEGLL</sequence>
<evidence type="ECO:0000256" key="1">
    <source>
        <dbReference type="SAM" id="MobiDB-lite"/>
    </source>
</evidence>
<reference evidence="3 4" key="1">
    <citation type="submission" date="2024-07" db="EMBL/GenBank/DDBJ databases">
        <authorList>
            <person name="Akdeniz Z."/>
        </authorList>
    </citation>
    <scope>NUCLEOTIDE SEQUENCE [LARGE SCALE GENOMIC DNA]</scope>
</reference>
<evidence type="ECO:0000313" key="4">
    <source>
        <dbReference type="Proteomes" id="UP001642409"/>
    </source>
</evidence>
<accession>A0ABP1GE30</accession>
<keyword evidence="4" id="KW-1185">Reference proteome</keyword>
<proteinExistence type="predicted"/>
<dbReference type="InterPro" id="IPR000086">
    <property type="entry name" value="NUDIX_hydrolase_dom"/>
</dbReference>
<protein>
    <recommendedName>
        <fullName evidence="2">Nudix hydrolase domain-containing protein</fullName>
    </recommendedName>
</protein>
<evidence type="ECO:0000313" key="3">
    <source>
        <dbReference type="EMBL" id="CAL5970313.1"/>
    </source>
</evidence>
<feature type="compositionally biased region" description="Basic and acidic residues" evidence="1">
    <location>
        <begin position="1"/>
        <end position="25"/>
    </location>
</feature>
<organism evidence="3 4">
    <name type="scientific">Hexamita inflata</name>
    <dbReference type="NCBI Taxonomy" id="28002"/>
    <lineage>
        <taxon>Eukaryota</taxon>
        <taxon>Metamonada</taxon>
        <taxon>Diplomonadida</taxon>
        <taxon>Hexamitidae</taxon>
        <taxon>Hexamitinae</taxon>
        <taxon>Hexamita</taxon>
    </lineage>
</organism>
<dbReference type="InterPro" id="IPR015797">
    <property type="entry name" value="NUDIX_hydrolase-like_dom_sf"/>
</dbReference>
<feature type="region of interest" description="Disordered" evidence="1">
    <location>
        <begin position="1"/>
        <end position="26"/>
    </location>
</feature>